<organism evidence="10 11">
    <name type="scientific">Candidatus Thermodesulfobacterium syntrophicum</name>
    <dbReference type="NCBI Taxonomy" id="3060442"/>
    <lineage>
        <taxon>Bacteria</taxon>
        <taxon>Pseudomonadati</taxon>
        <taxon>Thermodesulfobacteriota</taxon>
        <taxon>Thermodesulfobacteria</taxon>
        <taxon>Thermodesulfobacteriales</taxon>
        <taxon>Thermodesulfobacteriaceae</taxon>
        <taxon>Thermodesulfobacterium</taxon>
    </lineage>
</organism>
<reference evidence="10" key="1">
    <citation type="submission" date="2022-11" db="EMBL/GenBank/DDBJ databases">
        <title>Candidatus Alkanophaga archaea from heated hydrothermal vent sediment oxidize petroleum alkanes.</title>
        <authorList>
            <person name="Zehnle H."/>
            <person name="Laso-Perez R."/>
            <person name="Lipp J."/>
            <person name="Teske A."/>
            <person name="Wegener G."/>
        </authorList>
    </citation>
    <scope>NUCLEOTIDE SEQUENCE</scope>
    <source>
        <strain evidence="10">MCA70</strain>
    </source>
</reference>
<evidence type="ECO:0000256" key="4">
    <source>
        <dbReference type="ARBA" id="ARBA00022692"/>
    </source>
</evidence>
<proteinExistence type="inferred from homology"/>
<dbReference type="Pfam" id="PF02687">
    <property type="entry name" value="FtsX"/>
    <property type="match status" value="1"/>
</dbReference>
<evidence type="ECO:0000256" key="5">
    <source>
        <dbReference type="ARBA" id="ARBA00022989"/>
    </source>
</evidence>
<keyword evidence="4 7" id="KW-0812">Transmembrane</keyword>
<feature type="transmembrane region" description="Helical" evidence="7">
    <location>
        <begin position="23"/>
        <end position="45"/>
    </location>
</feature>
<feature type="transmembrane region" description="Helical" evidence="7">
    <location>
        <begin position="370"/>
        <end position="390"/>
    </location>
</feature>
<evidence type="ECO:0000256" key="6">
    <source>
        <dbReference type="ARBA" id="ARBA00023136"/>
    </source>
</evidence>
<comment type="similarity">
    <text evidence="2">Belongs to the ABC-4 integral membrane protein family. LolC/E subfamily.</text>
</comment>
<dbReference type="PANTHER" id="PTHR30489">
    <property type="entry name" value="LIPOPROTEIN-RELEASING SYSTEM TRANSMEMBRANE PROTEIN LOLE"/>
    <property type="match status" value="1"/>
</dbReference>
<dbReference type="EMBL" id="JAPHEG010000003">
    <property type="protein sequence ID" value="MDF2953508.1"/>
    <property type="molecule type" value="Genomic_DNA"/>
</dbReference>
<keyword evidence="6 7" id="KW-0472">Membrane</keyword>
<dbReference type="GO" id="GO:0098797">
    <property type="term" value="C:plasma membrane protein complex"/>
    <property type="evidence" value="ECO:0007669"/>
    <property type="project" value="TreeGrafter"/>
</dbReference>
<feature type="domain" description="MacB-like periplasmic core" evidence="9">
    <location>
        <begin position="28"/>
        <end position="241"/>
    </location>
</feature>
<dbReference type="AlphaFoldDB" id="A0AAE3P552"/>
<keyword evidence="10" id="KW-0449">Lipoprotein</keyword>
<protein>
    <submittedName>
        <fullName evidence="10">ABC-type transport system involved in lipoprotein release</fullName>
    </submittedName>
</protein>
<gene>
    <name evidence="10" type="ORF">OD816_000753</name>
</gene>
<dbReference type="PANTHER" id="PTHR30489:SF0">
    <property type="entry name" value="LIPOPROTEIN-RELEASING SYSTEM TRANSMEMBRANE PROTEIN LOLE"/>
    <property type="match status" value="1"/>
</dbReference>
<dbReference type="Proteomes" id="UP001144110">
    <property type="component" value="Unassembled WGS sequence"/>
</dbReference>
<evidence type="ECO:0000256" key="2">
    <source>
        <dbReference type="ARBA" id="ARBA00005236"/>
    </source>
</evidence>
<dbReference type="GO" id="GO:0044874">
    <property type="term" value="P:lipoprotein localization to outer membrane"/>
    <property type="evidence" value="ECO:0007669"/>
    <property type="project" value="TreeGrafter"/>
</dbReference>
<comment type="subcellular location">
    <subcellularLocation>
        <location evidence="1">Cell membrane</location>
        <topology evidence="1">Multi-pass membrane protein</topology>
    </subcellularLocation>
</comment>
<evidence type="ECO:0000313" key="11">
    <source>
        <dbReference type="Proteomes" id="UP001144110"/>
    </source>
</evidence>
<evidence type="ECO:0000259" key="8">
    <source>
        <dbReference type="Pfam" id="PF02687"/>
    </source>
</evidence>
<dbReference type="InterPro" id="IPR025857">
    <property type="entry name" value="MacB_PCD"/>
</dbReference>
<accession>A0AAE3P552</accession>
<evidence type="ECO:0000256" key="1">
    <source>
        <dbReference type="ARBA" id="ARBA00004651"/>
    </source>
</evidence>
<evidence type="ECO:0000259" key="9">
    <source>
        <dbReference type="Pfam" id="PF12704"/>
    </source>
</evidence>
<evidence type="ECO:0000256" key="3">
    <source>
        <dbReference type="ARBA" id="ARBA00022475"/>
    </source>
</evidence>
<dbReference type="Pfam" id="PF12704">
    <property type="entry name" value="MacB_PCD"/>
    <property type="match status" value="1"/>
</dbReference>
<dbReference type="InterPro" id="IPR051447">
    <property type="entry name" value="Lipoprotein-release_system"/>
</dbReference>
<dbReference type="InterPro" id="IPR003838">
    <property type="entry name" value="ABC3_permease_C"/>
</dbReference>
<feature type="transmembrane region" description="Helical" evidence="7">
    <location>
        <begin position="271"/>
        <end position="296"/>
    </location>
</feature>
<evidence type="ECO:0000256" key="7">
    <source>
        <dbReference type="SAM" id="Phobius"/>
    </source>
</evidence>
<comment type="caution">
    <text evidence="10">The sequence shown here is derived from an EMBL/GenBank/DDBJ whole genome shotgun (WGS) entry which is preliminary data.</text>
</comment>
<name>A0AAE3P552_9BACT</name>
<feature type="transmembrane region" description="Helical" evidence="7">
    <location>
        <begin position="317"/>
        <end position="350"/>
    </location>
</feature>
<keyword evidence="5 7" id="KW-1133">Transmembrane helix</keyword>
<evidence type="ECO:0000313" key="10">
    <source>
        <dbReference type="EMBL" id="MDF2953508.1"/>
    </source>
</evidence>
<feature type="domain" description="ABC3 transporter permease C-terminal" evidence="8">
    <location>
        <begin position="275"/>
        <end position="396"/>
    </location>
</feature>
<sequence length="407" mass="45821">MFNFGWELWIALRYVFSSKREKFTGIISLIAIIGVALSVGALTVVNSVITGFKEAVSEKILSLNPHLSITFRNPEYEKRITEIIKKEIPSKEIKSIQKVSTLQGLIIFSGQPVGIILKATNLQELQKEKGFKKFEFNPLYLNNKEKVLPVIIGEKLKERLGLGLGEKVKFMSAEGFYTPFGFFPKVITFIVAGTFQTGIYDYDLNLVFVPFDAFSQKFNPSNYSLEIKLKDPFKSHQFKTRLLSHLGFGITIFDWQEWNRNLFAALKMEKLGLFVVLTLMIIVSLFTIIAAMIMLVTEKKMDIAILRALGVSSQSILKIFFFCGLILSLTGVIFGLMLGGFLCAVLSHYPIIKLPSEVYPVEYMPVKLKVLDVFVISVVAVFISILACIYPAKKASEIIPAEILRHG</sequence>
<keyword evidence="3" id="KW-1003">Cell membrane</keyword>